<dbReference type="GO" id="GO:0031267">
    <property type="term" value="F:small GTPase binding"/>
    <property type="evidence" value="ECO:0007669"/>
    <property type="project" value="InterPro"/>
</dbReference>
<dbReference type="InterPro" id="IPR011989">
    <property type="entry name" value="ARM-like"/>
</dbReference>
<keyword evidence="6" id="KW-0653">Protein transport</keyword>
<comment type="similarity">
    <text evidence="3">Belongs to the exportin family.</text>
</comment>
<evidence type="ECO:0000256" key="4">
    <source>
        <dbReference type="ARBA" id="ARBA00022448"/>
    </source>
</evidence>
<keyword evidence="4" id="KW-0813">Transport</keyword>
<protein>
    <recommendedName>
        <fullName evidence="8">Exportin-4</fullName>
    </recommendedName>
</protein>
<comment type="subcellular location">
    <subcellularLocation>
        <location evidence="2">Cytoplasm</location>
    </subcellularLocation>
    <subcellularLocation>
        <location evidence="1">Nucleus</location>
    </subcellularLocation>
</comment>
<name>A0A7S4N3B5_GUITH</name>
<accession>A0A7S4N3B5</accession>
<dbReference type="GO" id="GO:0005737">
    <property type="term" value="C:cytoplasm"/>
    <property type="evidence" value="ECO:0007669"/>
    <property type="project" value="UniProtKB-SubCell"/>
</dbReference>
<proteinExistence type="inferred from homology"/>
<evidence type="ECO:0000313" key="10">
    <source>
        <dbReference type="EMBL" id="CAE2261728.1"/>
    </source>
</evidence>
<dbReference type="SUPFAM" id="SSF48371">
    <property type="entry name" value="ARM repeat"/>
    <property type="match status" value="1"/>
</dbReference>
<reference evidence="10" key="1">
    <citation type="submission" date="2021-01" db="EMBL/GenBank/DDBJ databases">
        <authorList>
            <person name="Corre E."/>
            <person name="Pelletier E."/>
            <person name="Niang G."/>
            <person name="Scheremetjew M."/>
            <person name="Finn R."/>
            <person name="Kale V."/>
            <person name="Holt S."/>
            <person name="Cochrane G."/>
            <person name="Meng A."/>
            <person name="Brown T."/>
            <person name="Cohen L."/>
        </authorList>
    </citation>
    <scope>NUCLEOTIDE SEQUENCE</scope>
    <source>
        <strain evidence="10">CCMP 2712</strain>
    </source>
</reference>
<dbReference type="GO" id="GO:0005049">
    <property type="term" value="F:nuclear export signal receptor activity"/>
    <property type="evidence" value="ECO:0007669"/>
    <property type="project" value="InterPro"/>
</dbReference>
<dbReference type="PANTHER" id="PTHR12596:SF1">
    <property type="entry name" value="EXPORTIN-4"/>
    <property type="match status" value="1"/>
</dbReference>
<dbReference type="InterPro" id="IPR057947">
    <property type="entry name" value="TPR_XPO7/RBP17"/>
</dbReference>
<evidence type="ECO:0000256" key="3">
    <source>
        <dbReference type="ARBA" id="ARBA00009466"/>
    </source>
</evidence>
<dbReference type="GO" id="GO:0005643">
    <property type="term" value="C:nuclear pore"/>
    <property type="evidence" value="ECO:0007669"/>
    <property type="project" value="TreeGrafter"/>
</dbReference>
<organism evidence="10">
    <name type="scientific">Guillardia theta</name>
    <name type="common">Cryptophyte</name>
    <name type="synonym">Cryptomonas phi</name>
    <dbReference type="NCBI Taxonomy" id="55529"/>
    <lineage>
        <taxon>Eukaryota</taxon>
        <taxon>Cryptophyceae</taxon>
        <taxon>Pyrenomonadales</taxon>
        <taxon>Geminigeraceae</taxon>
        <taxon>Guillardia</taxon>
    </lineage>
</organism>
<gene>
    <name evidence="10" type="ORF">GTHE00462_LOCUS5264</name>
</gene>
<feature type="domain" description="Importin N-terminal" evidence="9">
    <location>
        <begin position="29"/>
        <end position="95"/>
    </location>
</feature>
<dbReference type="InterPro" id="IPR044189">
    <property type="entry name" value="XPO4/7-like"/>
</dbReference>
<dbReference type="Pfam" id="PF25795">
    <property type="entry name" value="TPR_XPO7"/>
    <property type="match status" value="1"/>
</dbReference>
<evidence type="ECO:0000256" key="5">
    <source>
        <dbReference type="ARBA" id="ARBA00022490"/>
    </source>
</evidence>
<dbReference type="PANTHER" id="PTHR12596">
    <property type="entry name" value="EXPORTIN 4,7-RELATED"/>
    <property type="match status" value="1"/>
</dbReference>
<dbReference type="Pfam" id="PF03810">
    <property type="entry name" value="IBN_N"/>
    <property type="match status" value="1"/>
</dbReference>
<evidence type="ECO:0000256" key="1">
    <source>
        <dbReference type="ARBA" id="ARBA00004123"/>
    </source>
</evidence>
<evidence type="ECO:0000256" key="2">
    <source>
        <dbReference type="ARBA" id="ARBA00004496"/>
    </source>
</evidence>
<dbReference type="AlphaFoldDB" id="A0A7S4N3B5"/>
<keyword evidence="7" id="KW-0539">Nucleus</keyword>
<evidence type="ECO:0000259" key="9">
    <source>
        <dbReference type="PROSITE" id="PS50166"/>
    </source>
</evidence>
<dbReference type="InterPro" id="IPR001494">
    <property type="entry name" value="Importin-beta_N"/>
</dbReference>
<dbReference type="GO" id="GO:0006611">
    <property type="term" value="P:protein export from nucleus"/>
    <property type="evidence" value="ECO:0007669"/>
    <property type="project" value="TreeGrafter"/>
</dbReference>
<evidence type="ECO:0000256" key="8">
    <source>
        <dbReference type="ARBA" id="ARBA00040444"/>
    </source>
</evidence>
<dbReference type="EMBL" id="HBKN01006578">
    <property type="protein sequence ID" value="CAE2261728.1"/>
    <property type="molecule type" value="Transcribed_RNA"/>
</dbReference>
<dbReference type="Gene3D" id="1.25.10.10">
    <property type="entry name" value="Leucine-rich Repeat Variant"/>
    <property type="match status" value="2"/>
</dbReference>
<evidence type="ECO:0000256" key="6">
    <source>
        <dbReference type="ARBA" id="ARBA00022927"/>
    </source>
</evidence>
<keyword evidence="5" id="KW-0963">Cytoplasm</keyword>
<dbReference type="PROSITE" id="PS50166">
    <property type="entry name" value="IMPORTIN_B_NT"/>
    <property type="match status" value="1"/>
</dbReference>
<dbReference type="InterPro" id="IPR016024">
    <property type="entry name" value="ARM-type_fold"/>
</dbReference>
<evidence type="ECO:0000256" key="7">
    <source>
        <dbReference type="ARBA" id="ARBA00023242"/>
    </source>
</evidence>
<dbReference type="OMA" id="SCKSIFH"/>
<sequence length="1114" mass="124273">MNPTPELIREIEDACEQLSAGVGAGRVAAENFLVNVRKAENSLQLARQVLESSQRDSACFQAACMLKEGVLRDWSKLTADDRREMKSYVLQYVIQKKLSMKHFVRHQLLQAVAIMVKRGWFEEAPEYFNEMMTYVHTLVGEEGTRDCGIFLMRALLDEFSSSNRSVVGLTWEIHHQCQQRFHAEGHLKTFFTLAMSMIAASLDFLKHHQKDIDALTSSSGSHHWLIHCVEVINQSLNWDFTDAQAKGGVVGSFAPSLNGRNDVITPGAAWRDVFVQGSTLDLFYSLYATCRGSSNMAHVARQCLVDLAAIRGDVFPDDASRTMYLDHSLNSILALISAHSNDSEFVDVALILLRLVRNFQASTLVRSSHAQQHLSAMGEFTCMLMSRRSSLGDGWAAEALDHMLELWCGLSVAILHQDDDRCHMEAIGGFTAKIFSCFVEKCMHEASQEVQEWDQADDEHEDKSVLEERLTAIGCIGRLKVGEGMQQLVEMLAQRLEAIRSVVTDGRELPAMQASVALEQIHWLVQIAGHLIADDGEGEVPVVPEVISRLSSELAARNMSTEDPLILLTNKVVDMSNLLDFCRERKRKEFLSPLVVQTSTWYLSRWSQTYLLPAPSDRFPLSPSLQQHYGPGEGATSVLSFLIDRSLSNFSSWGSEEDVVNATSQLVLALAMRKPVAKLLLGTPGWSALSQMMPNQLAKSPGSKWLNPAALSPVMQALCCSVTAVEVQEQRSILLRDLIGPIAQQTCVLLEHEMSSKVPSCNASEVLLRAARMLHGACKSADFYTYDSIFELVIPVVERLPVALHALREHSHVTESILLLFVVIGEVQVSFLSGQQMRMFNQACLHLLQTFTKIEAHGRRGSGELQEADCEWLRDHMLSLLQLLLHLARKDVVDFSNEVRGEEMDVADVVLFGLSLLQPLITPESLQYPAISKEFFSLLGWLIESYPHKVSVMDRNMLDPIVACLHHGLQQADSDTARASSEAIDALATYQISTMREGGSYLLKEKHPDALGLFLQALLEMLLFKQFNRTVLDSSCDALLSLLCCEQAKFGELMTQVINSQVLESNRTRVGEATQELIRQVTTAGPAVQRAAKLQFRSHMRKFLGSIRPFLVTI</sequence>